<keyword evidence="5" id="KW-0560">Oxidoreductase</keyword>
<evidence type="ECO:0000256" key="3">
    <source>
        <dbReference type="ARBA" id="ARBA00022617"/>
    </source>
</evidence>
<keyword evidence="6" id="KW-0408">Iron</keyword>
<evidence type="ECO:0000256" key="5">
    <source>
        <dbReference type="ARBA" id="ARBA00023002"/>
    </source>
</evidence>
<evidence type="ECO:0000313" key="9">
    <source>
        <dbReference type="Proteomes" id="UP001312865"/>
    </source>
</evidence>
<evidence type="ECO:0000313" key="8">
    <source>
        <dbReference type="EMBL" id="MEI5908423.1"/>
    </source>
</evidence>
<keyword evidence="7" id="KW-0503">Monooxygenase</keyword>
<protein>
    <submittedName>
        <fullName evidence="8">Cytochrome P450</fullName>
    </submittedName>
</protein>
<dbReference type="EMBL" id="JBBAXC010000013">
    <property type="protein sequence ID" value="MEI5908423.1"/>
    <property type="molecule type" value="Genomic_DNA"/>
</dbReference>
<accession>A0ABU8HH82</accession>
<comment type="similarity">
    <text evidence="2">Belongs to the cytochrome P450 family.</text>
</comment>
<dbReference type="Pfam" id="PF00067">
    <property type="entry name" value="p450"/>
    <property type="match status" value="1"/>
</dbReference>
<gene>
    <name evidence="8" type="ORF">WAK64_15340</name>
</gene>
<keyword evidence="4" id="KW-0479">Metal-binding</keyword>
<evidence type="ECO:0000256" key="1">
    <source>
        <dbReference type="ARBA" id="ARBA00001971"/>
    </source>
</evidence>
<evidence type="ECO:0000256" key="4">
    <source>
        <dbReference type="ARBA" id="ARBA00022723"/>
    </source>
</evidence>
<dbReference type="SUPFAM" id="SSF48264">
    <property type="entry name" value="Cytochrome P450"/>
    <property type="match status" value="1"/>
</dbReference>
<keyword evidence="9" id="KW-1185">Reference proteome</keyword>
<proteinExistence type="inferred from homology"/>
<comment type="caution">
    <text evidence="8">The sequence shown here is derived from an EMBL/GenBank/DDBJ whole genome shotgun (WGS) entry which is preliminary data.</text>
</comment>
<keyword evidence="3" id="KW-0349">Heme</keyword>
<dbReference type="Proteomes" id="UP001312865">
    <property type="component" value="Unassembled WGS sequence"/>
</dbReference>
<dbReference type="PANTHER" id="PTHR24292:SF102">
    <property type="entry name" value="CYTOCHROME P450 FAMILY-RELATED"/>
    <property type="match status" value="1"/>
</dbReference>
<dbReference type="RefSeq" id="WP_336587874.1">
    <property type="nucleotide sequence ID" value="NZ_JBBAXC010000013.1"/>
</dbReference>
<reference evidence="8 9" key="1">
    <citation type="journal article" date="2018" name="J. Microbiol.">
        <title>Bacillus spongiae sp. nov., isolated from sponge of Jeju Island.</title>
        <authorList>
            <person name="Lee G.E."/>
            <person name="Im W.T."/>
            <person name="Park J.S."/>
        </authorList>
    </citation>
    <scope>NUCLEOTIDE SEQUENCE [LARGE SCALE GENOMIC DNA]</scope>
    <source>
        <strain evidence="8 9">135PIL107-10</strain>
    </source>
</reference>
<sequence>MKYKVNGPTGSMISGNWKEYSEDPLGFLDHIRLNYKDVARVRFFQYPFYILMDPTLIYEALVKKNNSFQNGKNFMELEPFADEGLLSNEQYPYSEIEDWTNSSLIEHYVNQLDPKMKRIIDVHLTNWEQTSERVLTEDMMNLTLDIISNKMFSLSTYEIQKTKGNEMDTTLGLATKRIRTLFGLPHSRKLSEYHHIEATVSKFEKVVYTIITYRRQNPDIVYHDILAKLMNGYKDEEDHYVVNKQLREEVITQFFRGHVMMANAIVWTLYNICKYPAVKQEVLDEIDKFSENGRLSIKTVENLTYLKAVFQESIRLNPPLYLFNRKAINDVEIGPIQIQKGEGILLSSYITHKLDAYYKSPLSFYPQRFLNHSTDSLPKFSFFPFGLTKNMYSNNQLFMLESMLIIGNIVSRFDLQWVRDVGQEPHISLRPNRNMEMKIIKR</sequence>
<name>A0ABU8HH82_9BACI</name>
<dbReference type="InterPro" id="IPR001128">
    <property type="entry name" value="Cyt_P450"/>
</dbReference>
<evidence type="ECO:0000256" key="6">
    <source>
        <dbReference type="ARBA" id="ARBA00023004"/>
    </source>
</evidence>
<evidence type="ECO:0000256" key="7">
    <source>
        <dbReference type="ARBA" id="ARBA00023033"/>
    </source>
</evidence>
<dbReference type="InterPro" id="IPR002401">
    <property type="entry name" value="Cyt_P450_E_grp-I"/>
</dbReference>
<dbReference type="PANTHER" id="PTHR24292">
    <property type="entry name" value="CYTOCHROME P450"/>
    <property type="match status" value="1"/>
</dbReference>
<dbReference type="InterPro" id="IPR050476">
    <property type="entry name" value="Insect_CytP450_Detox"/>
</dbReference>
<organism evidence="8 9">
    <name type="scientific">Bacillus spongiae</name>
    <dbReference type="NCBI Taxonomy" id="2683610"/>
    <lineage>
        <taxon>Bacteria</taxon>
        <taxon>Bacillati</taxon>
        <taxon>Bacillota</taxon>
        <taxon>Bacilli</taxon>
        <taxon>Bacillales</taxon>
        <taxon>Bacillaceae</taxon>
        <taxon>Bacillus</taxon>
    </lineage>
</organism>
<dbReference type="PRINTS" id="PR00463">
    <property type="entry name" value="EP450I"/>
</dbReference>
<comment type="cofactor">
    <cofactor evidence="1">
        <name>heme</name>
        <dbReference type="ChEBI" id="CHEBI:30413"/>
    </cofactor>
</comment>
<dbReference type="Gene3D" id="1.10.630.10">
    <property type="entry name" value="Cytochrome P450"/>
    <property type="match status" value="1"/>
</dbReference>
<dbReference type="InterPro" id="IPR036396">
    <property type="entry name" value="Cyt_P450_sf"/>
</dbReference>
<evidence type="ECO:0000256" key="2">
    <source>
        <dbReference type="ARBA" id="ARBA00010617"/>
    </source>
</evidence>